<dbReference type="Proteomes" id="UP000324965">
    <property type="component" value="Unassembled WGS sequence"/>
</dbReference>
<organism evidence="1 2">
    <name type="scientific">Streptomyces apricus</name>
    <dbReference type="NCBI Taxonomy" id="1828112"/>
    <lineage>
        <taxon>Bacteria</taxon>
        <taxon>Bacillati</taxon>
        <taxon>Actinomycetota</taxon>
        <taxon>Actinomycetes</taxon>
        <taxon>Kitasatosporales</taxon>
        <taxon>Streptomycetaceae</taxon>
        <taxon>Streptomyces</taxon>
    </lineage>
</organism>
<dbReference type="EMBL" id="VDFC01000106">
    <property type="protein sequence ID" value="KAA0917840.1"/>
    <property type="molecule type" value="Genomic_DNA"/>
</dbReference>
<dbReference type="OrthoDB" id="4329484at2"/>
<protein>
    <submittedName>
        <fullName evidence="1">Uncharacterized protein</fullName>
    </submittedName>
</protein>
<accession>A0A5A9ZKX8</accession>
<gene>
    <name evidence="1" type="ORF">FGF04_37950</name>
</gene>
<dbReference type="RefSeq" id="WP_149515943.1">
    <property type="nucleotide sequence ID" value="NZ_VDFC01000106.1"/>
</dbReference>
<evidence type="ECO:0000313" key="2">
    <source>
        <dbReference type="Proteomes" id="UP000324965"/>
    </source>
</evidence>
<name>A0A5A9ZKX8_9ACTN</name>
<evidence type="ECO:0000313" key="1">
    <source>
        <dbReference type="EMBL" id="KAA0917840.1"/>
    </source>
</evidence>
<sequence>MNETDQAKGWRIDRIPGKRVTAVHEGVRLPLWLLHDGKHKGDAQLRLSVVEAEQLHAELSYALDEDEAPVSRPAAAH</sequence>
<reference evidence="1 2" key="1">
    <citation type="submission" date="2019-05" db="EMBL/GenBank/DDBJ databases">
        <authorList>
            <person name="Hariharan J."/>
            <person name="Choudoir M.J."/>
            <person name="Diebold P."/>
            <person name="Panke-Buisse K."/>
            <person name="Buckley D.H."/>
        </authorList>
    </citation>
    <scope>NUCLEOTIDE SEQUENCE [LARGE SCALE GENOMIC DNA]</scope>
    <source>
        <strain evidence="1 2">SUN51</strain>
    </source>
</reference>
<comment type="caution">
    <text evidence="1">The sequence shown here is derived from an EMBL/GenBank/DDBJ whole genome shotgun (WGS) entry which is preliminary data.</text>
</comment>
<proteinExistence type="predicted"/>
<keyword evidence="2" id="KW-1185">Reference proteome</keyword>
<dbReference type="AlphaFoldDB" id="A0A5A9ZKX8"/>